<comment type="caution">
    <text evidence="1">The sequence shown here is derived from an EMBL/GenBank/DDBJ whole genome shotgun (WGS) entry which is preliminary data.</text>
</comment>
<dbReference type="AlphaFoldDB" id="A0ABD0MB61"/>
<proteinExistence type="predicted"/>
<protein>
    <submittedName>
        <fullName evidence="1">Uncharacterized protein</fullName>
    </submittedName>
</protein>
<dbReference type="Proteomes" id="UP001519460">
    <property type="component" value="Unassembled WGS sequence"/>
</dbReference>
<organism evidence="1 2">
    <name type="scientific">Batillaria attramentaria</name>
    <dbReference type="NCBI Taxonomy" id="370345"/>
    <lineage>
        <taxon>Eukaryota</taxon>
        <taxon>Metazoa</taxon>
        <taxon>Spiralia</taxon>
        <taxon>Lophotrochozoa</taxon>
        <taxon>Mollusca</taxon>
        <taxon>Gastropoda</taxon>
        <taxon>Caenogastropoda</taxon>
        <taxon>Sorbeoconcha</taxon>
        <taxon>Cerithioidea</taxon>
        <taxon>Batillariidae</taxon>
        <taxon>Batillaria</taxon>
    </lineage>
</organism>
<dbReference type="EMBL" id="JACVVK020000001">
    <property type="protein sequence ID" value="KAK7508539.1"/>
    <property type="molecule type" value="Genomic_DNA"/>
</dbReference>
<reference evidence="1 2" key="1">
    <citation type="journal article" date="2023" name="Sci. Data">
        <title>Genome assembly of the Korean intertidal mud-creeper Batillaria attramentaria.</title>
        <authorList>
            <person name="Patra A.K."/>
            <person name="Ho P.T."/>
            <person name="Jun S."/>
            <person name="Lee S.J."/>
            <person name="Kim Y."/>
            <person name="Won Y.J."/>
        </authorList>
    </citation>
    <scope>NUCLEOTIDE SEQUENCE [LARGE SCALE GENOMIC DNA]</scope>
    <source>
        <strain evidence="1">Wonlab-2016</strain>
    </source>
</reference>
<sequence length="114" mass="12454">MKDSLDLIADSVLGVVQKLLGRVKVCETLFRHPIDEGYSWRSVSPPMAGSSICVRARGTLLTSEARKDGSFFDTSIVEDKEGDRRGTNCDQHCVSISCGGAEWRALSPCVSRCM</sequence>
<name>A0ABD0MB61_9CAEN</name>
<keyword evidence="2" id="KW-1185">Reference proteome</keyword>
<gene>
    <name evidence="1" type="ORF">BaRGS_00000105</name>
</gene>
<evidence type="ECO:0000313" key="1">
    <source>
        <dbReference type="EMBL" id="KAK7508539.1"/>
    </source>
</evidence>
<accession>A0ABD0MB61</accession>
<evidence type="ECO:0000313" key="2">
    <source>
        <dbReference type="Proteomes" id="UP001519460"/>
    </source>
</evidence>